<dbReference type="PANTHER" id="PTHR40980">
    <property type="entry name" value="PLUG DOMAIN-CONTAINING PROTEIN"/>
    <property type="match status" value="1"/>
</dbReference>
<feature type="chain" id="PRO_5029513419" evidence="9">
    <location>
        <begin position="20"/>
        <end position="812"/>
    </location>
</feature>
<comment type="caution">
    <text evidence="12">The sequence shown here is derived from an EMBL/GenBank/DDBJ whole genome shotgun (WGS) entry which is preliminary data.</text>
</comment>
<dbReference type="OrthoDB" id="8764943at2"/>
<dbReference type="Pfam" id="PF14905">
    <property type="entry name" value="OMP_b-brl_3"/>
    <property type="match status" value="1"/>
</dbReference>
<evidence type="ECO:0000256" key="5">
    <source>
        <dbReference type="ARBA" id="ARBA00023136"/>
    </source>
</evidence>
<keyword evidence="5 7" id="KW-0472">Membrane</keyword>
<dbReference type="Pfam" id="PF07715">
    <property type="entry name" value="Plug"/>
    <property type="match status" value="1"/>
</dbReference>
<accession>A0A7J5A6H7</accession>
<comment type="subcellular location">
    <subcellularLocation>
        <location evidence="1 7">Cell outer membrane</location>
        <topology evidence="1 7">Multi-pass membrane protein</topology>
    </subcellularLocation>
</comment>
<dbReference type="SUPFAM" id="SSF49464">
    <property type="entry name" value="Carboxypeptidase regulatory domain-like"/>
    <property type="match status" value="1"/>
</dbReference>
<feature type="region of interest" description="Disordered" evidence="8">
    <location>
        <begin position="793"/>
        <end position="812"/>
    </location>
</feature>
<feature type="signal peptide" evidence="9">
    <location>
        <begin position="1"/>
        <end position="19"/>
    </location>
</feature>
<dbReference type="InterPro" id="IPR008969">
    <property type="entry name" value="CarboxyPept-like_regulatory"/>
</dbReference>
<dbReference type="RefSeq" id="WP_150901427.1">
    <property type="nucleotide sequence ID" value="NZ_WAAU01000037.1"/>
</dbReference>
<comment type="similarity">
    <text evidence="7">Belongs to the TonB-dependent receptor family.</text>
</comment>
<keyword evidence="2 7" id="KW-0813">Transport</keyword>
<gene>
    <name evidence="12" type="ORF">F7018_17650</name>
</gene>
<keyword evidence="4 7" id="KW-0812">Transmembrane</keyword>
<evidence type="ECO:0000313" key="13">
    <source>
        <dbReference type="Proteomes" id="UP000467305"/>
    </source>
</evidence>
<name>A0A7J5A6H7_9FLAO</name>
<evidence type="ECO:0000256" key="1">
    <source>
        <dbReference type="ARBA" id="ARBA00004571"/>
    </source>
</evidence>
<evidence type="ECO:0000256" key="8">
    <source>
        <dbReference type="SAM" id="MobiDB-lite"/>
    </source>
</evidence>
<evidence type="ECO:0000259" key="10">
    <source>
        <dbReference type="Pfam" id="PF07715"/>
    </source>
</evidence>
<dbReference type="Proteomes" id="UP000467305">
    <property type="component" value="Unassembled WGS sequence"/>
</dbReference>
<keyword evidence="3 7" id="KW-1134">Transmembrane beta strand</keyword>
<proteinExistence type="inferred from homology"/>
<dbReference type="EMBL" id="WAAU01000037">
    <property type="protein sequence ID" value="KAB1153172.1"/>
    <property type="molecule type" value="Genomic_DNA"/>
</dbReference>
<evidence type="ECO:0000256" key="3">
    <source>
        <dbReference type="ARBA" id="ARBA00022452"/>
    </source>
</evidence>
<feature type="domain" description="Outer membrane protein beta-barrel" evidence="11">
    <location>
        <begin position="378"/>
        <end position="788"/>
    </location>
</feature>
<dbReference type="Gene3D" id="2.60.40.1120">
    <property type="entry name" value="Carboxypeptidase-like, regulatory domain"/>
    <property type="match status" value="1"/>
</dbReference>
<evidence type="ECO:0000256" key="2">
    <source>
        <dbReference type="ARBA" id="ARBA00022448"/>
    </source>
</evidence>
<dbReference type="SUPFAM" id="SSF56935">
    <property type="entry name" value="Porins"/>
    <property type="match status" value="1"/>
</dbReference>
<dbReference type="InterPro" id="IPR012910">
    <property type="entry name" value="Plug_dom"/>
</dbReference>
<keyword evidence="9" id="KW-0732">Signal</keyword>
<dbReference type="Gene3D" id="2.170.130.10">
    <property type="entry name" value="TonB-dependent receptor, plug domain"/>
    <property type="match status" value="1"/>
</dbReference>
<evidence type="ECO:0000256" key="6">
    <source>
        <dbReference type="ARBA" id="ARBA00023237"/>
    </source>
</evidence>
<dbReference type="InterPro" id="IPR039426">
    <property type="entry name" value="TonB-dep_rcpt-like"/>
</dbReference>
<dbReference type="InterPro" id="IPR037066">
    <property type="entry name" value="Plug_dom_sf"/>
</dbReference>
<dbReference type="PANTHER" id="PTHR40980:SF4">
    <property type="entry name" value="TONB-DEPENDENT RECEPTOR-LIKE BETA-BARREL DOMAIN-CONTAINING PROTEIN"/>
    <property type="match status" value="1"/>
</dbReference>
<evidence type="ECO:0000256" key="7">
    <source>
        <dbReference type="PROSITE-ProRule" id="PRU01360"/>
    </source>
</evidence>
<dbReference type="InterPro" id="IPR036942">
    <property type="entry name" value="Beta-barrel_TonB_sf"/>
</dbReference>
<sequence length="812" mass="92053">MKYFTYLFLLFSISLFAQAPKKKRPKVSLSGTVIETQSKQALEYATVVLTHVKSKRVTGGITDPKGNFDIQVPKGEYAIKIEFIGFKTKTLPNQKLSQNTNLGTITLSEDTETLEEVEVIAEKSTVEIRLDKKIYNVGKDMTVKGGNASDVLDNVPSVNVDAEGAVSLRGNENVRILIDGKPSALVGLTGTDALRNLPAEAIEKVEVITAPSARYDAEGTAGILNIILRKGKITGFNGSVNLTVGNPDQFRLSPNLNYRTKKINLFSNIGYSYRKGPGNSYSKFSYLGDDNIIDSIQIEDRTFDRKNKNFNASLGLEYYLTKNSSITGSFFYRDSKGDDVATNNIEQIMFKNPGKILRIEDEDEKGTDKQYSINYTNNFDGKGQKLTIDLQYGESDETELSPITSNGILIEDNSQITTSKDKLLQIDYVLPMGENSQFEFGHKTTLQDLNSDFKVNILDPTNNFDPSNAINFKQNIYAFYTQFGSKINKFSYLLGLRTEITDIDLDVITTNQTSDKNFTEWFPTVNLGYELNDNENITLGYSRRLRRPRHWFLNPFESRSSPTNIFRGNPDLTPTFTSSYDLGYNTKISKFNLGASIYYQNSTDLIRPVSIVEVRNGTNVFVRQPVNLNDEQRYGFEFTTNYSPAKWARFSASFNYFKFNTDAFTYVYTASNGQQVTTILDEVNESSWFTRFNSRITLPAKIQWQTRIMYRGPRATAQTDRDGVFVTNLSFSKDIFKDKASLVLNVSDLFNSRKRQSTTYFGSRENPSTISEGDFQWRERQISLSFTYRFNQKKKRERPQRNFDGGGEEFGG</sequence>
<feature type="domain" description="TonB-dependent receptor plug" evidence="10">
    <location>
        <begin position="145"/>
        <end position="223"/>
    </location>
</feature>
<dbReference type="Gene3D" id="2.40.170.20">
    <property type="entry name" value="TonB-dependent receptor, beta-barrel domain"/>
    <property type="match status" value="1"/>
</dbReference>
<dbReference type="InterPro" id="IPR041700">
    <property type="entry name" value="OMP_b-brl_3"/>
</dbReference>
<keyword evidence="12" id="KW-0675">Receptor</keyword>
<evidence type="ECO:0000259" key="11">
    <source>
        <dbReference type="Pfam" id="PF14905"/>
    </source>
</evidence>
<dbReference type="AlphaFoldDB" id="A0A7J5A6H7"/>
<protein>
    <submittedName>
        <fullName evidence="12">TonB-dependent receptor</fullName>
    </submittedName>
</protein>
<dbReference type="Pfam" id="PF13715">
    <property type="entry name" value="CarbopepD_reg_2"/>
    <property type="match status" value="1"/>
</dbReference>
<dbReference type="PROSITE" id="PS52016">
    <property type="entry name" value="TONB_DEPENDENT_REC_3"/>
    <property type="match status" value="1"/>
</dbReference>
<evidence type="ECO:0000313" key="12">
    <source>
        <dbReference type="EMBL" id="KAB1153172.1"/>
    </source>
</evidence>
<keyword evidence="13" id="KW-1185">Reference proteome</keyword>
<reference evidence="12 13" key="1">
    <citation type="submission" date="2019-09" db="EMBL/GenBank/DDBJ databases">
        <authorList>
            <person name="Cao W.R."/>
        </authorList>
    </citation>
    <scope>NUCLEOTIDE SEQUENCE [LARGE SCALE GENOMIC DNA]</scope>
    <source>
        <strain evidence="13">a4</strain>
    </source>
</reference>
<keyword evidence="6 7" id="KW-0998">Cell outer membrane</keyword>
<organism evidence="12 13">
    <name type="scientific">Tenacibaculum aiptasiae</name>
    <dbReference type="NCBI Taxonomy" id="426481"/>
    <lineage>
        <taxon>Bacteria</taxon>
        <taxon>Pseudomonadati</taxon>
        <taxon>Bacteroidota</taxon>
        <taxon>Flavobacteriia</taxon>
        <taxon>Flavobacteriales</taxon>
        <taxon>Flavobacteriaceae</taxon>
        <taxon>Tenacibaculum</taxon>
    </lineage>
</organism>
<dbReference type="GO" id="GO:0009279">
    <property type="term" value="C:cell outer membrane"/>
    <property type="evidence" value="ECO:0007669"/>
    <property type="project" value="UniProtKB-SubCell"/>
</dbReference>
<evidence type="ECO:0000256" key="4">
    <source>
        <dbReference type="ARBA" id="ARBA00022692"/>
    </source>
</evidence>
<evidence type="ECO:0000256" key="9">
    <source>
        <dbReference type="SAM" id="SignalP"/>
    </source>
</evidence>